<dbReference type="KEGG" id="afn:Acfer_2031"/>
<dbReference type="EMBL" id="CP001859">
    <property type="protein sequence ID" value="ADB48376.1"/>
    <property type="molecule type" value="Genomic_DNA"/>
</dbReference>
<sequence>MSIGNRIFLKKPEAPQELLDAFSTIPAANISDTMGRLVGMHPRIKLQSAPKNPINVGRALTIKTRSGDNLMLHKALNMAKPGDVIILSNDGGESYRSLIGEIMFTYLASRGAAGIIIDGPIRDIDAVRKMEMPIYATGTNPAGPYKEGPGEINVPISCGGISINPGDIIVMDEDGVIVIPLQEAETVLKNARAFQEKDEAKLLAAQEGRAKREWVDALIEKKEVEILDKAWNE</sequence>
<comment type="catalytic activity">
    <reaction evidence="1">
        <text>4-hydroxy-4-methyl-2-oxoglutarate = 2 pyruvate</text>
        <dbReference type="Rhea" id="RHEA:22748"/>
        <dbReference type="ChEBI" id="CHEBI:15361"/>
        <dbReference type="ChEBI" id="CHEBI:58276"/>
        <dbReference type="EC" id="4.1.3.17"/>
    </reaction>
</comment>
<protein>
    <recommendedName>
        <fullName evidence="7">Putative 4-hydroxy-4-methyl-2-oxoglutarate aldolase</fullName>
        <ecNumber evidence="6">4.1.1.112</ecNumber>
        <ecNumber evidence="5">4.1.3.17</ecNumber>
    </recommendedName>
    <alternativeName>
        <fullName evidence="11">Oxaloacetate decarboxylase</fullName>
    </alternativeName>
    <alternativeName>
        <fullName evidence="9">Regulator of ribonuclease activity homolog</fullName>
    </alternativeName>
    <alternativeName>
        <fullName evidence="10">RraA-like protein</fullName>
    </alternativeName>
</protein>
<dbReference type="Gene3D" id="3.50.30.40">
    <property type="entry name" value="Ribonuclease E inhibitor RraA/RraA-like"/>
    <property type="match status" value="1"/>
</dbReference>
<keyword evidence="14" id="KW-0808">Transferase</keyword>
<evidence type="ECO:0000313" key="15">
    <source>
        <dbReference type="Proteomes" id="UP000001902"/>
    </source>
</evidence>
<evidence type="ECO:0000256" key="11">
    <source>
        <dbReference type="ARBA" id="ARBA00032305"/>
    </source>
</evidence>
<dbReference type="GO" id="GO:0046872">
    <property type="term" value="F:metal ion binding"/>
    <property type="evidence" value="ECO:0007669"/>
    <property type="project" value="UniProtKB-KW"/>
</dbReference>
<evidence type="ECO:0000256" key="7">
    <source>
        <dbReference type="ARBA" id="ARBA00016549"/>
    </source>
</evidence>
<reference evidence="14 15" key="1">
    <citation type="journal article" date="2010" name="Stand. Genomic Sci.">
        <title>Complete genome sequence of Acidaminococcus fermentans type strain (VR4).</title>
        <authorList>
            <person name="Chang Y.J."/>
            <person name="Pukall R."/>
            <person name="Saunders E."/>
            <person name="Lapidus A."/>
            <person name="Copeland A."/>
            <person name="Nolan M."/>
            <person name="Glavina Del Rio T."/>
            <person name="Lucas S."/>
            <person name="Chen F."/>
            <person name="Tice H."/>
            <person name="Cheng J.F."/>
            <person name="Han C."/>
            <person name="Detter J.C."/>
            <person name="Bruce D."/>
            <person name="Goodwin L."/>
            <person name="Pitluck S."/>
            <person name="Mikhailova N."/>
            <person name="Liolios K."/>
            <person name="Pati A."/>
            <person name="Ivanova N."/>
            <person name="Mavromatis K."/>
            <person name="Chen A."/>
            <person name="Palaniappan K."/>
            <person name="Land M."/>
            <person name="Hauser L."/>
            <person name="Jeffries C.D."/>
            <person name="Brettin T."/>
            <person name="Rohde M."/>
            <person name="Goker M."/>
            <person name="Bristow J."/>
            <person name="Eisen J.A."/>
            <person name="Markowitz V."/>
            <person name="Hugenholtz P."/>
            <person name="Kyrpides N.C."/>
            <person name="Klenk H.P."/>
        </authorList>
    </citation>
    <scope>NUCLEOTIDE SEQUENCE [LARGE SCALE GENOMIC DNA]</scope>
    <source>
        <strain evidence="15">ATCC 25085 / DSM 20731 / CCUG 9996 / CIP 106432 / VR4</strain>
    </source>
</reference>
<dbReference type="PANTHER" id="PTHR33254:SF4">
    <property type="entry name" value="4-HYDROXY-4-METHYL-2-OXOGLUTARATE ALDOLASE 3-RELATED"/>
    <property type="match status" value="1"/>
</dbReference>
<dbReference type="Pfam" id="PF03737">
    <property type="entry name" value="RraA-like"/>
    <property type="match status" value="1"/>
</dbReference>
<gene>
    <name evidence="14" type="ordered locus">Acfer_2031</name>
</gene>
<evidence type="ECO:0000256" key="1">
    <source>
        <dbReference type="ARBA" id="ARBA00001342"/>
    </source>
</evidence>
<keyword evidence="13" id="KW-0460">Magnesium</keyword>
<evidence type="ECO:0000256" key="2">
    <source>
        <dbReference type="ARBA" id="ARBA00001968"/>
    </source>
</evidence>
<evidence type="ECO:0000256" key="4">
    <source>
        <dbReference type="ARBA" id="ARBA00011233"/>
    </source>
</evidence>
<comment type="cofactor">
    <cofactor evidence="13">
        <name>Mg(2+)</name>
        <dbReference type="ChEBI" id="CHEBI:18420"/>
    </cofactor>
</comment>
<feature type="binding site" evidence="13">
    <location>
        <position position="122"/>
    </location>
    <ligand>
        <name>substrate</name>
    </ligand>
</feature>
<dbReference type="HOGENOM" id="CLU_072626_3_2_9"/>
<feature type="binding site" evidence="13">
    <location>
        <position position="123"/>
    </location>
    <ligand>
        <name>substrate</name>
    </ligand>
</feature>
<dbReference type="SUPFAM" id="SSF89562">
    <property type="entry name" value="RraA-like"/>
    <property type="match status" value="1"/>
</dbReference>
<dbReference type="GO" id="GO:0008948">
    <property type="term" value="F:oxaloacetate decarboxylase activity"/>
    <property type="evidence" value="ECO:0007669"/>
    <property type="project" value="UniProtKB-EC"/>
</dbReference>
<evidence type="ECO:0000256" key="10">
    <source>
        <dbReference type="ARBA" id="ARBA00030169"/>
    </source>
</evidence>
<evidence type="ECO:0000256" key="5">
    <source>
        <dbReference type="ARBA" id="ARBA00012213"/>
    </source>
</evidence>
<dbReference type="OrthoDB" id="9784786at2"/>
<dbReference type="GeneID" id="78335724"/>
<organism evidence="14 15">
    <name type="scientific">Acidaminococcus fermentans (strain ATCC 25085 / DSM 20731 / CCUG 9996 / CIP 106432 / VR4)</name>
    <dbReference type="NCBI Taxonomy" id="591001"/>
    <lineage>
        <taxon>Bacteria</taxon>
        <taxon>Bacillati</taxon>
        <taxon>Bacillota</taxon>
        <taxon>Negativicutes</taxon>
        <taxon>Acidaminococcales</taxon>
        <taxon>Acidaminococcaceae</taxon>
        <taxon>Acidaminococcus</taxon>
    </lineage>
</organism>
<dbReference type="GO" id="GO:0008168">
    <property type="term" value="F:methyltransferase activity"/>
    <property type="evidence" value="ECO:0007669"/>
    <property type="project" value="UniProtKB-KW"/>
</dbReference>
<evidence type="ECO:0000256" key="12">
    <source>
        <dbReference type="ARBA" id="ARBA00047973"/>
    </source>
</evidence>
<evidence type="ECO:0000256" key="13">
    <source>
        <dbReference type="PIRSR" id="PIRSR605493-1"/>
    </source>
</evidence>
<keyword evidence="15" id="KW-1185">Reference proteome</keyword>
<dbReference type="Proteomes" id="UP000001902">
    <property type="component" value="Chromosome"/>
</dbReference>
<dbReference type="InterPro" id="IPR036704">
    <property type="entry name" value="RraA/RraA-like_sf"/>
</dbReference>
<dbReference type="CDD" id="cd16841">
    <property type="entry name" value="RraA_family"/>
    <property type="match status" value="1"/>
</dbReference>
<keyword evidence="13" id="KW-0479">Metal-binding</keyword>
<comment type="similarity">
    <text evidence="3">Belongs to the class II aldolase/RraA-like family.</text>
</comment>
<dbReference type="RefSeq" id="WP_012939354.1">
    <property type="nucleotide sequence ID" value="NC_013740.1"/>
</dbReference>
<dbReference type="eggNOG" id="COG0684">
    <property type="taxonomic scope" value="Bacteria"/>
</dbReference>
<accession>D2RMS4</accession>
<dbReference type="GO" id="GO:0032259">
    <property type="term" value="P:methylation"/>
    <property type="evidence" value="ECO:0007669"/>
    <property type="project" value="UniProtKB-KW"/>
</dbReference>
<keyword evidence="14" id="KW-0489">Methyltransferase</keyword>
<comment type="cofactor">
    <cofactor evidence="2">
        <name>a divalent metal cation</name>
        <dbReference type="ChEBI" id="CHEBI:60240"/>
    </cofactor>
</comment>
<comment type="function">
    <text evidence="8">Catalyzes the aldol cleavage of 4-hydroxy-4-methyl-2-oxoglutarate (HMG) into 2 molecules of pyruvate. Also contains a secondary oxaloacetate (OAA) decarboxylase activity due to the common pyruvate enolate transition state formed following C-C bond cleavage in the retro-aldol and decarboxylation reactions.</text>
</comment>
<dbReference type="AlphaFoldDB" id="D2RMS4"/>
<dbReference type="STRING" id="591001.Acfer_2031"/>
<feature type="binding site" evidence="13">
    <location>
        <begin position="100"/>
        <end position="103"/>
    </location>
    <ligand>
        <name>substrate</name>
    </ligand>
</feature>
<evidence type="ECO:0000256" key="9">
    <source>
        <dbReference type="ARBA" id="ARBA00029596"/>
    </source>
</evidence>
<dbReference type="EC" id="4.1.1.112" evidence="6"/>
<evidence type="ECO:0000313" key="14">
    <source>
        <dbReference type="EMBL" id="ADB48376.1"/>
    </source>
</evidence>
<dbReference type="GO" id="GO:0047443">
    <property type="term" value="F:4-hydroxy-4-methyl-2-oxoglutarate aldolase activity"/>
    <property type="evidence" value="ECO:0007669"/>
    <property type="project" value="UniProtKB-EC"/>
</dbReference>
<evidence type="ECO:0000256" key="6">
    <source>
        <dbReference type="ARBA" id="ARBA00012947"/>
    </source>
</evidence>
<name>D2RMS4_ACIFV</name>
<dbReference type="EC" id="4.1.3.17" evidence="5"/>
<evidence type="ECO:0000256" key="8">
    <source>
        <dbReference type="ARBA" id="ARBA00025046"/>
    </source>
</evidence>
<proteinExistence type="inferred from homology"/>
<dbReference type="NCBIfam" id="NF004850">
    <property type="entry name" value="PRK06201.1"/>
    <property type="match status" value="1"/>
</dbReference>
<comment type="catalytic activity">
    <reaction evidence="12">
        <text>oxaloacetate + H(+) = pyruvate + CO2</text>
        <dbReference type="Rhea" id="RHEA:15641"/>
        <dbReference type="ChEBI" id="CHEBI:15361"/>
        <dbReference type="ChEBI" id="CHEBI:15378"/>
        <dbReference type="ChEBI" id="CHEBI:16452"/>
        <dbReference type="ChEBI" id="CHEBI:16526"/>
        <dbReference type="EC" id="4.1.1.112"/>
    </reaction>
</comment>
<comment type="subunit">
    <text evidence="4">Homotrimer.</text>
</comment>
<dbReference type="PANTHER" id="PTHR33254">
    <property type="entry name" value="4-HYDROXY-4-METHYL-2-OXOGLUTARATE ALDOLASE 3-RELATED"/>
    <property type="match status" value="1"/>
</dbReference>
<dbReference type="InterPro" id="IPR005493">
    <property type="entry name" value="RraA/RraA-like"/>
</dbReference>
<evidence type="ECO:0000256" key="3">
    <source>
        <dbReference type="ARBA" id="ARBA00008621"/>
    </source>
</evidence>